<comment type="similarity">
    <text evidence="8">Belongs to the shikimate dehydrogenase family.</text>
</comment>
<dbReference type="PANTHER" id="PTHR21089">
    <property type="entry name" value="SHIKIMATE DEHYDROGENASE"/>
    <property type="match status" value="1"/>
</dbReference>
<evidence type="ECO:0000256" key="2">
    <source>
        <dbReference type="ARBA" id="ARBA00012962"/>
    </source>
</evidence>
<dbReference type="Gene3D" id="3.40.50.10860">
    <property type="entry name" value="Leucine Dehydrogenase, chain A, domain 1"/>
    <property type="match status" value="1"/>
</dbReference>
<keyword evidence="3 8" id="KW-0028">Amino-acid biosynthesis</keyword>
<feature type="binding site" evidence="8">
    <location>
        <position position="218"/>
    </location>
    <ligand>
        <name>NADP(+)</name>
        <dbReference type="ChEBI" id="CHEBI:58349"/>
    </ligand>
</feature>
<dbReference type="Pfam" id="PF01488">
    <property type="entry name" value="Shikimate_DH"/>
    <property type="match status" value="1"/>
</dbReference>
<feature type="domain" description="Shikimate dehydrogenase substrate binding N-terminal" evidence="10">
    <location>
        <begin position="7"/>
        <end position="89"/>
    </location>
</feature>
<dbReference type="InterPro" id="IPR036291">
    <property type="entry name" value="NAD(P)-bd_dom_sf"/>
</dbReference>
<dbReference type="PATRIC" id="fig|997296.3.peg.3243"/>
<dbReference type="InterPro" id="IPR046346">
    <property type="entry name" value="Aminoacid_DH-like_N_sf"/>
</dbReference>
<sequence length="277" mass="30295">MKKLYGVIGDPISHSMSPVMHNDLFKVYGIDAHYHPFHVKRGDLEAAVQGLKAINCSGFNVTVPHKTEIMNFLDDIDPLAEAIGAVNTVVNKGGRLIGFNTDGRGFLEGLKRNFAVLDSTRVLIIGAGGAAKAIYYTMAHAGVKHIDFCNRTAEKAAQLIEACPFSVQSNIYPREKAENRLSNYNLIIQTTSVGMSPNINASPLSLENLGIGAFVSDIIYNPLETVILRDAKRRGAGTQNGLDMFVFQGAFAFEKWTGIFPDIERMKQIVLKHLGGK</sequence>
<evidence type="ECO:0000256" key="3">
    <source>
        <dbReference type="ARBA" id="ARBA00022605"/>
    </source>
</evidence>
<feature type="binding site" evidence="8">
    <location>
        <position position="62"/>
    </location>
    <ligand>
        <name>shikimate</name>
        <dbReference type="ChEBI" id="CHEBI:36208"/>
    </ligand>
</feature>
<dbReference type="GO" id="GO:0004764">
    <property type="term" value="F:shikimate 3-dehydrogenase (NADP+) activity"/>
    <property type="evidence" value="ECO:0007669"/>
    <property type="project" value="UniProtKB-UniRule"/>
</dbReference>
<name>I3DXI3_BACMT</name>
<evidence type="ECO:0000313" key="12">
    <source>
        <dbReference type="EMBL" id="EIJ78954.1"/>
    </source>
</evidence>
<feature type="active site" description="Proton acceptor" evidence="8">
    <location>
        <position position="66"/>
    </location>
</feature>
<feature type="domain" description="SDH C-terminal" evidence="11">
    <location>
        <begin position="241"/>
        <end position="271"/>
    </location>
</feature>
<evidence type="ECO:0000256" key="7">
    <source>
        <dbReference type="ARBA" id="ARBA00049442"/>
    </source>
</evidence>
<feature type="binding site" evidence="8">
    <location>
        <position position="241"/>
    </location>
    <ligand>
        <name>NADP(+)</name>
        <dbReference type="ChEBI" id="CHEBI:58349"/>
    </ligand>
</feature>
<dbReference type="GO" id="GO:0019632">
    <property type="term" value="P:shikimate metabolic process"/>
    <property type="evidence" value="ECO:0007669"/>
    <property type="project" value="InterPro"/>
</dbReference>
<dbReference type="GO" id="GO:0005829">
    <property type="term" value="C:cytosol"/>
    <property type="evidence" value="ECO:0007669"/>
    <property type="project" value="TreeGrafter"/>
</dbReference>
<dbReference type="eggNOG" id="COG0169">
    <property type="taxonomic scope" value="Bacteria"/>
</dbReference>
<keyword evidence="6 8" id="KW-0057">Aromatic amino acid biosynthesis</keyword>
<reference evidence="12 13" key="1">
    <citation type="journal article" date="2012" name="Appl. Environ. Microbiol.">
        <title>Genome Sequence of Thermotolerant Bacillus methanolicus: Features and Regulation Related to Methylotrophy and Production of L-Lysine and L-Glutamate from Methanol.</title>
        <authorList>
            <person name="Heggeset T.M."/>
            <person name="Krog A."/>
            <person name="Balzer S."/>
            <person name="Wentzel A."/>
            <person name="Ellingsen T.E."/>
            <person name="Brautaset T."/>
        </authorList>
    </citation>
    <scope>NUCLEOTIDE SEQUENCE [LARGE SCALE GENOMIC DNA]</scope>
    <source>
        <strain evidence="12 13">PB1</strain>
    </source>
</reference>
<feature type="binding site" evidence="8">
    <location>
        <position position="87"/>
    </location>
    <ligand>
        <name>shikimate</name>
        <dbReference type="ChEBI" id="CHEBI:36208"/>
    </ligand>
</feature>
<comment type="subunit">
    <text evidence="8">Homodimer.</text>
</comment>
<feature type="binding site" evidence="8">
    <location>
        <position position="220"/>
    </location>
    <ligand>
        <name>shikimate</name>
        <dbReference type="ChEBI" id="CHEBI:36208"/>
    </ligand>
</feature>
<keyword evidence="5 8" id="KW-0560">Oxidoreductase</keyword>
<evidence type="ECO:0000256" key="6">
    <source>
        <dbReference type="ARBA" id="ARBA00023141"/>
    </source>
</evidence>
<dbReference type="GO" id="GO:0050661">
    <property type="term" value="F:NADP binding"/>
    <property type="evidence" value="ECO:0007669"/>
    <property type="project" value="InterPro"/>
</dbReference>
<feature type="binding site" evidence="8">
    <location>
        <begin position="15"/>
        <end position="17"/>
    </location>
    <ligand>
        <name>shikimate</name>
        <dbReference type="ChEBI" id="CHEBI:36208"/>
    </ligand>
</feature>
<dbReference type="InterPro" id="IPR013708">
    <property type="entry name" value="Shikimate_DH-bd_N"/>
</dbReference>
<dbReference type="SUPFAM" id="SSF53223">
    <property type="entry name" value="Aminoacid dehydrogenase-like, N-terminal domain"/>
    <property type="match status" value="1"/>
</dbReference>
<dbReference type="STRING" id="997296.PB1_15389"/>
<evidence type="ECO:0000313" key="13">
    <source>
        <dbReference type="Proteomes" id="UP000010523"/>
    </source>
</evidence>
<comment type="caution">
    <text evidence="8">Lacks conserved residue(s) required for the propagation of feature annotation.</text>
</comment>
<dbReference type="UniPathway" id="UPA00053">
    <property type="reaction ID" value="UER00087"/>
</dbReference>
<proteinExistence type="inferred from homology"/>
<feature type="domain" description="Quinate/shikimate 5-dehydrogenase/glutamyl-tRNA reductase" evidence="9">
    <location>
        <begin position="111"/>
        <end position="192"/>
    </location>
</feature>
<comment type="catalytic activity">
    <reaction evidence="7 8">
        <text>shikimate + NADP(+) = 3-dehydroshikimate + NADPH + H(+)</text>
        <dbReference type="Rhea" id="RHEA:17737"/>
        <dbReference type="ChEBI" id="CHEBI:15378"/>
        <dbReference type="ChEBI" id="CHEBI:16630"/>
        <dbReference type="ChEBI" id="CHEBI:36208"/>
        <dbReference type="ChEBI" id="CHEBI:57783"/>
        <dbReference type="ChEBI" id="CHEBI:58349"/>
        <dbReference type="EC" id="1.1.1.25"/>
    </reaction>
</comment>
<comment type="function">
    <text evidence="8">Involved in the biosynthesis of the chorismate, which leads to the biosynthesis of aromatic amino acids. Catalyzes the reversible NADPH linked reduction of 3-dehydroshikimate (DHSA) to yield shikimate (SA).</text>
</comment>
<dbReference type="InterPro" id="IPR011342">
    <property type="entry name" value="Shikimate_DH"/>
</dbReference>
<dbReference type="GO" id="GO:0008652">
    <property type="term" value="P:amino acid biosynthetic process"/>
    <property type="evidence" value="ECO:0007669"/>
    <property type="project" value="UniProtKB-KW"/>
</dbReference>
<feature type="binding site" evidence="8">
    <location>
        <begin position="126"/>
        <end position="130"/>
    </location>
    <ligand>
        <name>NADP(+)</name>
        <dbReference type="ChEBI" id="CHEBI:58349"/>
    </ligand>
</feature>
<evidence type="ECO:0000256" key="8">
    <source>
        <dbReference type="HAMAP-Rule" id="MF_00222"/>
    </source>
</evidence>
<dbReference type="CDD" id="cd01065">
    <property type="entry name" value="NAD_bind_Shikimate_DH"/>
    <property type="match status" value="1"/>
</dbReference>
<dbReference type="SUPFAM" id="SSF51735">
    <property type="entry name" value="NAD(P)-binding Rossmann-fold domains"/>
    <property type="match status" value="1"/>
</dbReference>
<accession>I3DXI3</accession>
<evidence type="ECO:0000259" key="10">
    <source>
        <dbReference type="Pfam" id="PF08501"/>
    </source>
</evidence>
<organism evidence="12 13">
    <name type="scientific">Bacillus methanolicus PB1</name>
    <dbReference type="NCBI Taxonomy" id="997296"/>
    <lineage>
        <taxon>Bacteria</taxon>
        <taxon>Bacillati</taxon>
        <taxon>Bacillota</taxon>
        <taxon>Bacilli</taxon>
        <taxon>Bacillales</taxon>
        <taxon>Bacillaceae</taxon>
        <taxon>Bacillus</taxon>
    </lineage>
</organism>
<comment type="caution">
    <text evidence="12">The sequence shown here is derived from an EMBL/GenBank/DDBJ whole genome shotgun (WGS) entry which is preliminary data.</text>
</comment>
<evidence type="ECO:0000259" key="9">
    <source>
        <dbReference type="Pfam" id="PF01488"/>
    </source>
</evidence>
<dbReference type="HAMAP" id="MF_00222">
    <property type="entry name" value="Shikimate_DH_AroE"/>
    <property type="match status" value="1"/>
</dbReference>
<dbReference type="RefSeq" id="WP_004438082.1">
    <property type="nucleotide sequence ID" value="NZ_AFEU01000003.1"/>
</dbReference>
<dbReference type="PANTHER" id="PTHR21089:SF1">
    <property type="entry name" value="BIFUNCTIONAL 3-DEHYDROQUINATE DEHYDRATASE_SHIKIMATE DEHYDROGENASE, CHLOROPLASTIC"/>
    <property type="match status" value="1"/>
</dbReference>
<dbReference type="Pfam" id="PF18317">
    <property type="entry name" value="SDH_C"/>
    <property type="match status" value="1"/>
</dbReference>
<dbReference type="Gene3D" id="3.40.50.720">
    <property type="entry name" value="NAD(P)-binding Rossmann-like Domain"/>
    <property type="match status" value="1"/>
</dbReference>
<feature type="binding site" evidence="8">
    <location>
        <position position="248"/>
    </location>
    <ligand>
        <name>shikimate</name>
        <dbReference type="ChEBI" id="CHEBI:36208"/>
    </ligand>
</feature>
<gene>
    <name evidence="8 12" type="primary">aroE</name>
    <name evidence="12" type="ORF">PB1_15389</name>
</gene>
<dbReference type="AlphaFoldDB" id="I3DXI3"/>
<dbReference type="NCBIfam" id="TIGR00507">
    <property type="entry name" value="aroE"/>
    <property type="match status" value="1"/>
</dbReference>
<dbReference type="NCBIfam" id="NF001319">
    <property type="entry name" value="PRK00258.3-3"/>
    <property type="match status" value="1"/>
</dbReference>
<feature type="binding site" evidence="8">
    <location>
        <position position="102"/>
    </location>
    <ligand>
        <name>shikimate</name>
        <dbReference type="ChEBI" id="CHEBI:36208"/>
    </ligand>
</feature>
<dbReference type="EMBL" id="AFEU01000003">
    <property type="protein sequence ID" value="EIJ78954.1"/>
    <property type="molecule type" value="Genomic_DNA"/>
</dbReference>
<evidence type="ECO:0000256" key="4">
    <source>
        <dbReference type="ARBA" id="ARBA00022857"/>
    </source>
</evidence>
<evidence type="ECO:0000256" key="5">
    <source>
        <dbReference type="ARBA" id="ARBA00023002"/>
    </source>
</evidence>
<feature type="binding site" evidence="8">
    <location>
        <begin position="150"/>
        <end position="155"/>
    </location>
    <ligand>
        <name>NADP(+)</name>
        <dbReference type="ChEBI" id="CHEBI:58349"/>
    </ligand>
</feature>
<dbReference type="GO" id="GO:0009073">
    <property type="term" value="P:aromatic amino acid family biosynthetic process"/>
    <property type="evidence" value="ECO:0007669"/>
    <property type="project" value="UniProtKB-KW"/>
</dbReference>
<dbReference type="EC" id="1.1.1.25" evidence="2 8"/>
<protein>
    <recommendedName>
        <fullName evidence="2 8">Shikimate dehydrogenase (NADP(+))</fullName>
        <shortName evidence="8">SDH</shortName>
        <ecNumber evidence="2 8">1.1.1.25</ecNumber>
    </recommendedName>
</protein>
<dbReference type="Pfam" id="PF08501">
    <property type="entry name" value="Shikimate_dh_N"/>
    <property type="match status" value="1"/>
</dbReference>
<evidence type="ECO:0000259" key="11">
    <source>
        <dbReference type="Pfam" id="PF18317"/>
    </source>
</evidence>
<dbReference type="InterPro" id="IPR041121">
    <property type="entry name" value="SDH_C"/>
</dbReference>
<dbReference type="Proteomes" id="UP000010523">
    <property type="component" value="Unassembled WGS sequence"/>
</dbReference>
<dbReference type="InterPro" id="IPR022893">
    <property type="entry name" value="Shikimate_DH_fam"/>
</dbReference>
<keyword evidence="13" id="KW-1185">Reference proteome</keyword>
<comment type="pathway">
    <text evidence="1 8">Metabolic intermediate biosynthesis; chorismate biosynthesis; chorismate from D-erythrose 4-phosphate and phosphoenolpyruvate: step 4/7.</text>
</comment>
<keyword evidence="4 8" id="KW-0521">NADP</keyword>
<dbReference type="OrthoDB" id="9792692at2"/>
<dbReference type="InterPro" id="IPR006151">
    <property type="entry name" value="Shikm_DH/Glu-tRNA_Rdtase"/>
</dbReference>
<dbReference type="GO" id="GO:0009423">
    <property type="term" value="P:chorismate biosynthetic process"/>
    <property type="evidence" value="ECO:0007669"/>
    <property type="project" value="UniProtKB-UniRule"/>
</dbReference>
<evidence type="ECO:0000256" key="1">
    <source>
        <dbReference type="ARBA" id="ARBA00004871"/>
    </source>
</evidence>